<dbReference type="NCBIfam" id="TIGR00199">
    <property type="entry name" value="PncC_domain"/>
    <property type="match status" value="1"/>
</dbReference>
<evidence type="ECO:0000313" key="2">
    <source>
        <dbReference type="EMBL" id="AKQ03981.1"/>
    </source>
</evidence>
<dbReference type="AlphaFoldDB" id="A0A0H4T861"/>
<protein>
    <submittedName>
        <fullName evidence="2">CinA-like protein</fullName>
    </submittedName>
</protein>
<dbReference type="Pfam" id="PF02464">
    <property type="entry name" value="CinA"/>
    <property type="match status" value="1"/>
</dbReference>
<dbReference type="Gene3D" id="3.90.950.20">
    <property type="entry name" value="CinA-like"/>
    <property type="match status" value="1"/>
</dbReference>
<dbReference type="InterPro" id="IPR036653">
    <property type="entry name" value="CinA-like_C"/>
</dbReference>
<dbReference type="EMBL" id="KT007026">
    <property type="protein sequence ID" value="AKQ03981.1"/>
    <property type="molecule type" value="Genomic_DNA"/>
</dbReference>
<organism evidence="2">
    <name type="scientific">uncultured gamma proteobacterium Rifle_16ft_4_minimus_39789</name>
    <dbReference type="NCBI Taxonomy" id="1665200"/>
    <lineage>
        <taxon>Bacteria</taxon>
        <taxon>Pseudomonadati</taxon>
        <taxon>Pseudomonadota</taxon>
        <taxon>Gammaproteobacteria</taxon>
        <taxon>environmental samples</taxon>
    </lineage>
</organism>
<name>A0A0H4T861_9GAMM</name>
<sequence>MCRYVAGVFQETEECIGVNDTVINDLAGRLGKLLLDHKLFLVTAESCTGGGLAEIITRIPGSSNWFERGFVTYSNSAKQELLGVSSGILDQLGAVSKETAIAMAEGALANSHAQISVAITGIAGPDGGSEDKPVGTVCFAWLREGSDPVVTQTVFRGDRAQIRQQACLMAIQGLLDIIESGK</sequence>
<dbReference type="SUPFAM" id="SSF142433">
    <property type="entry name" value="CinA-like"/>
    <property type="match status" value="1"/>
</dbReference>
<accession>A0A0H4T861</accession>
<evidence type="ECO:0000259" key="1">
    <source>
        <dbReference type="Pfam" id="PF02464"/>
    </source>
</evidence>
<dbReference type="InterPro" id="IPR008136">
    <property type="entry name" value="CinA_C"/>
</dbReference>
<proteinExistence type="predicted"/>
<reference evidence="2" key="1">
    <citation type="journal article" date="2015" name="ISME J.">
        <title>Aquifer environment selects for microbial species cohorts in sediment and groundwater.</title>
        <authorList>
            <person name="Hug L.A."/>
            <person name="Thomas B.C."/>
            <person name="Brown C.T."/>
            <person name="Frischkorn K.R."/>
            <person name="Williams K.H."/>
            <person name="Tringe S.G."/>
            <person name="Banfield J.F."/>
        </authorList>
    </citation>
    <scope>NUCLEOTIDE SEQUENCE</scope>
</reference>
<feature type="domain" description="CinA C-terminal" evidence="1">
    <location>
        <begin position="25"/>
        <end position="176"/>
    </location>
</feature>